<dbReference type="AlphaFoldDB" id="A0A9D3Z4D0"/>
<dbReference type="SUPFAM" id="SSF48726">
    <property type="entry name" value="Immunoglobulin"/>
    <property type="match status" value="1"/>
</dbReference>
<dbReference type="PROSITE" id="PS50835">
    <property type="entry name" value="IG_LIKE"/>
    <property type="match status" value="1"/>
</dbReference>
<keyword evidence="2" id="KW-0812">Transmembrane</keyword>
<evidence type="ECO:0000256" key="2">
    <source>
        <dbReference type="SAM" id="Phobius"/>
    </source>
</evidence>
<feature type="region of interest" description="Disordered" evidence="1">
    <location>
        <begin position="331"/>
        <end position="358"/>
    </location>
</feature>
<feature type="transmembrane region" description="Helical" evidence="2">
    <location>
        <begin position="254"/>
        <end position="278"/>
    </location>
</feature>
<evidence type="ECO:0000256" key="1">
    <source>
        <dbReference type="SAM" id="MobiDB-lite"/>
    </source>
</evidence>
<organism evidence="4 5">
    <name type="scientific">Dreissena polymorpha</name>
    <name type="common">Zebra mussel</name>
    <name type="synonym">Mytilus polymorpha</name>
    <dbReference type="NCBI Taxonomy" id="45954"/>
    <lineage>
        <taxon>Eukaryota</taxon>
        <taxon>Metazoa</taxon>
        <taxon>Spiralia</taxon>
        <taxon>Lophotrochozoa</taxon>
        <taxon>Mollusca</taxon>
        <taxon>Bivalvia</taxon>
        <taxon>Autobranchia</taxon>
        <taxon>Heteroconchia</taxon>
        <taxon>Euheterodonta</taxon>
        <taxon>Imparidentia</taxon>
        <taxon>Neoheterodontei</taxon>
        <taxon>Myida</taxon>
        <taxon>Dreissenoidea</taxon>
        <taxon>Dreissenidae</taxon>
        <taxon>Dreissena</taxon>
    </lineage>
</organism>
<keyword evidence="2" id="KW-0472">Membrane</keyword>
<protein>
    <recommendedName>
        <fullName evidence="3">Ig-like domain-containing protein</fullName>
    </recommendedName>
</protein>
<feature type="domain" description="Ig-like" evidence="3">
    <location>
        <begin position="170"/>
        <end position="233"/>
    </location>
</feature>
<name>A0A9D3Z4D0_DREPO</name>
<evidence type="ECO:0000313" key="4">
    <source>
        <dbReference type="EMBL" id="KAH3712588.1"/>
    </source>
</evidence>
<evidence type="ECO:0000259" key="3">
    <source>
        <dbReference type="PROSITE" id="PS50835"/>
    </source>
</evidence>
<accession>A0A9D3Z4D0</accession>
<sequence>MSKIATQRKHLNQIVQLSQQMFPWIMCDGFLLMKSMQREENGSIVVCKFDEEMQPQWNINILYPPALCSANESIYSINHTCTLSNGNPIIKIVRKINEAPKCRADSTTLYPDVLTLCDAVNMVNTGAESFVGNKTGRFKLEILYNAFITEFLVEGFNIQQNKPFNEPRQVTFKCRGEGNPPLEMSLVKDGVEYGRGHSLIEHNMTLKRSQDCGNYTCIAANAFGVDSEAIQISCNNEIDFHQDLSQDATTIIQLNYIVIAVAGALVLIVIIVAVACVYRIYKRMKSTESVVLPMTDFLTTSATASSILVFDQSVIYHEIDPLMIESDRAEVNDSTRNASQPSFIEGSRQYEGLDRSRHADEEQYLRVVAD</sequence>
<comment type="caution">
    <text evidence="4">The sequence shown here is derived from an EMBL/GenBank/DDBJ whole genome shotgun (WGS) entry which is preliminary data.</text>
</comment>
<dbReference type="EMBL" id="JAIWYP010000014">
    <property type="protein sequence ID" value="KAH3712588.1"/>
    <property type="molecule type" value="Genomic_DNA"/>
</dbReference>
<dbReference type="InterPro" id="IPR007110">
    <property type="entry name" value="Ig-like_dom"/>
</dbReference>
<gene>
    <name evidence="4" type="ORF">DPMN_072339</name>
</gene>
<proteinExistence type="predicted"/>
<dbReference type="InterPro" id="IPR036179">
    <property type="entry name" value="Ig-like_dom_sf"/>
</dbReference>
<keyword evidence="2" id="KW-1133">Transmembrane helix</keyword>
<dbReference type="InterPro" id="IPR013783">
    <property type="entry name" value="Ig-like_fold"/>
</dbReference>
<dbReference type="Proteomes" id="UP000828390">
    <property type="component" value="Unassembled WGS sequence"/>
</dbReference>
<reference evidence="4" key="2">
    <citation type="submission" date="2020-11" db="EMBL/GenBank/DDBJ databases">
        <authorList>
            <person name="McCartney M.A."/>
            <person name="Auch B."/>
            <person name="Kono T."/>
            <person name="Mallez S."/>
            <person name="Becker A."/>
            <person name="Gohl D.M."/>
            <person name="Silverstein K.A.T."/>
            <person name="Koren S."/>
            <person name="Bechman K.B."/>
            <person name="Herman A."/>
            <person name="Abrahante J.E."/>
            <person name="Garbe J."/>
        </authorList>
    </citation>
    <scope>NUCLEOTIDE SEQUENCE</scope>
    <source>
        <strain evidence="4">Duluth1</strain>
        <tissue evidence="4">Whole animal</tissue>
    </source>
</reference>
<reference evidence="4" key="1">
    <citation type="journal article" date="2019" name="bioRxiv">
        <title>The Genome of the Zebra Mussel, Dreissena polymorpha: A Resource for Invasive Species Research.</title>
        <authorList>
            <person name="McCartney M.A."/>
            <person name="Auch B."/>
            <person name="Kono T."/>
            <person name="Mallez S."/>
            <person name="Zhang Y."/>
            <person name="Obille A."/>
            <person name="Becker A."/>
            <person name="Abrahante J.E."/>
            <person name="Garbe J."/>
            <person name="Badalamenti J.P."/>
            <person name="Herman A."/>
            <person name="Mangelson H."/>
            <person name="Liachko I."/>
            <person name="Sullivan S."/>
            <person name="Sone E.D."/>
            <person name="Koren S."/>
            <person name="Silverstein K.A.T."/>
            <person name="Beckman K.B."/>
            <person name="Gohl D.M."/>
        </authorList>
    </citation>
    <scope>NUCLEOTIDE SEQUENCE</scope>
    <source>
        <strain evidence="4">Duluth1</strain>
        <tissue evidence="4">Whole animal</tissue>
    </source>
</reference>
<dbReference type="Gene3D" id="2.60.40.10">
    <property type="entry name" value="Immunoglobulins"/>
    <property type="match status" value="1"/>
</dbReference>
<keyword evidence="5" id="KW-1185">Reference proteome</keyword>
<evidence type="ECO:0000313" key="5">
    <source>
        <dbReference type="Proteomes" id="UP000828390"/>
    </source>
</evidence>